<protein>
    <submittedName>
        <fullName evidence="1">Uncharacterized protein</fullName>
    </submittedName>
</protein>
<accession>A0ACC2KJP5</accession>
<gene>
    <name evidence="1" type="ORF">MRB53_029868</name>
</gene>
<organism evidence="1 2">
    <name type="scientific">Persea americana</name>
    <name type="common">Avocado</name>
    <dbReference type="NCBI Taxonomy" id="3435"/>
    <lineage>
        <taxon>Eukaryota</taxon>
        <taxon>Viridiplantae</taxon>
        <taxon>Streptophyta</taxon>
        <taxon>Embryophyta</taxon>
        <taxon>Tracheophyta</taxon>
        <taxon>Spermatophyta</taxon>
        <taxon>Magnoliopsida</taxon>
        <taxon>Magnoliidae</taxon>
        <taxon>Laurales</taxon>
        <taxon>Lauraceae</taxon>
        <taxon>Persea</taxon>
    </lineage>
</organism>
<keyword evidence="2" id="KW-1185">Reference proteome</keyword>
<evidence type="ECO:0000313" key="2">
    <source>
        <dbReference type="Proteomes" id="UP001234297"/>
    </source>
</evidence>
<name>A0ACC2KJP5_PERAE</name>
<evidence type="ECO:0000313" key="1">
    <source>
        <dbReference type="EMBL" id="KAJ8621339.1"/>
    </source>
</evidence>
<dbReference type="Proteomes" id="UP001234297">
    <property type="component" value="Chromosome 9"/>
</dbReference>
<proteinExistence type="predicted"/>
<comment type="caution">
    <text evidence="1">The sequence shown here is derived from an EMBL/GenBank/DDBJ whole genome shotgun (WGS) entry which is preliminary data.</text>
</comment>
<sequence>MMMNARQRPFPFTASQWQELEHQALIFKYMVAGIPIPSDLLYPFRRGMDALSMSTPTPPRHFPTQPIGWGCFQMGCGRKPDPEPGRCRRTDGKKWRCSKEAFPDSKYCEKHMHRGRNRSRKPVEIMTTATAANTSGDLSFANPPPNSAKPTTTPSLSSPLAAAENHHHSFLNPNPLSFRPPGIGFSTQNNSPHFTLGTGSISSSADRDYRYLHGLKEGVDEHPFFSEASGSLRNLTSAPSPFDSSWRSNTSSLAQLKHGNCSSFSSSYSQLQMHNDHTDMAKQQLEKHCFSLDHVNMKRADEPQQPLRQFFDEWPLKNRDSWLDLEEDPSNPTSFPATQLSISIPMASSEFPSSSPRPGNGD</sequence>
<dbReference type="EMBL" id="CM056817">
    <property type="protein sequence ID" value="KAJ8621339.1"/>
    <property type="molecule type" value="Genomic_DNA"/>
</dbReference>
<reference evidence="1 2" key="1">
    <citation type="journal article" date="2022" name="Hortic Res">
        <title>A haplotype resolved chromosomal level avocado genome allows analysis of novel avocado genes.</title>
        <authorList>
            <person name="Nath O."/>
            <person name="Fletcher S.J."/>
            <person name="Hayward A."/>
            <person name="Shaw L.M."/>
            <person name="Masouleh A.K."/>
            <person name="Furtado A."/>
            <person name="Henry R.J."/>
            <person name="Mitter N."/>
        </authorList>
    </citation>
    <scope>NUCLEOTIDE SEQUENCE [LARGE SCALE GENOMIC DNA]</scope>
    <source>
        <strain evidence="2">cv. Hass</strain>
    </source>
</reference>